<evidence type="ECO:0000256" key="1">
    <source>
        <dbReference type="SAM" id="MobiDB-lite"/>
    </source>
</evidence>
<protein>
    <submittedName>
        <fullName evidence="2">Cytochrome P450 78A3-like</fullName>
    </submittedName>
</protein>
<feature type="compositionally biased region" description="Low complexity" evidence="1">
    <location>
        <begin position="164"/>
        <end position="181"/>
    </location>
</feature>
<evidence type="ECO:0000313" key="2">
    <source>
        <dbReference type="EMBL" id="KAE8661242.1"/>
    </source>
</evidence>
<gene>
    <name evidence="2" type="ORF">F3Y22_tig00116925pilonHSYRG00001</name>
</gene>
<dbReference type="PANTHER" id="PTHR34661">
    <property type="entry name" value="INCREASED DNA METHYLATION 3"/>
    <property type="match status" value="1"/>
</dbReference>
<keyword evidence="3" id="KW-1185">Reference proteome</keyword>
<evidence type="ECO:0000313" key="3">
    <source>
        <dbReference type="Proteomes" id="UP000436088"/>
    </source>
</evidence>
<organism evidence="2 3">
    <name type="scientific">Hibiscus syriacus</name>
    <name type="common">Rose of Sharon</name>
    <dbReference type="NCBI Taxonomy" id="106335"/>
    <lineage>
        <taxon>Eukaryota</taxon>
        <taxon>Viridiplantae</taxon>
        <taxon>Streptophyta</taxon>
        <taxon>Embryophyta</taxon>
        <taxon>Tracheophyta</taxon>
        <taxon>Spermatophyta</taxon>
        <taxon>Magnoliopsida</taxon>
        <taxon>eudicotyledons</taxon>
        <taxon>Gunneridae</taxon>
        <taxon>Pentapetalae</taxon>
        <taxon>rosids</taxon>
        <taxon>malvids</taxon>
        <taxon>Malvales</taxon>
        <taxon>Malvaceae</taxon>
        <taxon>Malvoideae</taxon>
        <taxon>Hibiscus</taxon>
    </lineage>
</organism>
<feature type="region of interest" description="Disordered" evidence="1">
    <location>
        <begin position="161"/>
        <end position="181"/>
    </location>
</feature>
<comment type="caution">
    <text evidence="2">The sequence shown here is derived from an EMBL/GenBank/DDBJ whole genome shotgun (WGS) entry which is preliminary data.</text>
</comment>
<accession>A0A6A2WM65</accession>
<dbReference type="PANTHER" id="PTHR34661:SF2">
    <property type="entry name" value="SHSP DOMAIN-CONTAINING PROTEIN"/>
    <property type="match status" value="1"/>
</dbReference>
<dbReference type="GO" id="GO:0005634">
    <property type="term" value="C:nucleus"/>
    <property type="evidence" value="ECO:0007669"/>
    <property type="project" value="TreeGrafter"/>
</dbReference>
<proteinExistence type="predicted"/>
<dbReference type="EMBL" id="VEPZ02001723">
    <property type="protein sequence ID" value="KAE8661242.1"/>
    <property type="molecule type" value="Genomic_DNA"/>
</dbReference>
<dbReference type="AlphaFoldDB" id="A0A6A2WM65"/>
<reference evidence="2" key="1">
    <citation type="submission" date="2019-09" db="EMBL/GenBank/DDBJ databases">
        <title>Draft genome information of white flower Hibiscus syriacus.</title>
        <authorList>
            <person name="Kim Y.-M."/>
        </authorList>
    </citation>
    <scope>NUCLEOTIDE SEQUENCE [LARGE SCALE GENOMIC DNA]</scope>
    <source>
        <strain evidence="2">YM2019G1</strain>
    </source>
</reference>
<name>A0A6A2WM65_HIBSY</name>
<dbReference type="InterPro" id="IPR039321">
    <property type="entry name" value="IDM2/3-like"/>
</dbReference>
<dbReference type="Proteomes" id="UP000436088">
    <property type="component" value="Unassembled WGS sequence"/>
</dbReference>
<sequence length="181" mass="19930">MGVQDYADSNLKPSVVLTGSAKESNGPSIGRIDIGVSHSAFLFRVALPSIRNDHRHDNTGHWSGSGTIEQMRDDSRGVLLSRAVHDFLNLPGRGTGMPELHLVEILVVTLSVKVFRKMANQNEVDAPTIYVQYFIPTDQQRRQRSSIIRAMALAALQTKEMITHSKSSPTRSSPSPSYTTT</sequence>